<evidence type="ECO:0000313" key="3">
    <source>
        <dbReference type="EMBL" id="VVC31341.1"/>
    </source>
</evidence>
<feature type="coiled-coil region" evidence="1">
    <location>
        <begin position="518"/>
        <end position="594"/>
    </location>
</feature>
<protein>
    <submittedName>
        <fullName evidence="3">Uncharacterized protein</fullName>
    </submittedName>
</protein>
<evidence type="ECO:0000256" key="1">
    <source>
        <dbReference type="SAM" id="Coils"/>
    </source>
</evidence>
<evidence type="ECO:0000313" key="4">
    <source>
        <dbReference type="Proteomes" id="UP000325440"/>
    </source>
</evidence>
<accession>A0A5E4MND4</accession>
<keyword evidence="4" id="KW-1185">Reference proteome</keyword>
<dbReference type="OrthoDB" id="7475679at2759"/>
<feature type="compositionally biased region" description="Polar residues" evidence="2">
    <location>
        <begin position="640"/>
        <end position="659"/>
    </location>
</feature>
<feature type="coiled-coil region" evidence="1">
    <location>
        <begin position="373"/>
        <end position="407"/>
    </location>
</feature>
<gene>
    <name evidence="3" type="ORF">CINCED_3A005373</name>
</gene>
<name>A0A5E4MND4_9HEMI</name>
<evidence type="ECO:0000256" key="2">
    <source>
        <dbReference type="SAM" id="MobiDB-lite"/>
    </source>
</evidence>
<dbReference type="Proteomes" id="UP000325440">
    <property type="component" value="Unassembled WGS sequence"/>
</dbReference>
<feature type="compositionally biased region" description="Low complexity" evidence="2">
    <location>
        <begin position="247"/>
        <end position="268"/>
    </location>
</feature>
<feature type="region of interest" description="Disordered" evidence="2">
    <location>
        <begin position="679"/>
        <end position="752"/>
    </location>
</feature>
<proteinExistence type="predicted"/>
<feature type="region of interest" description="Disordered" evidence="2">
    <location>
        <begin position="231"/>
        <end position="280"/>
    </location>
</feature>
<organism evidence="3 4">
    <name type="scientific">Cinara cedri</name>
    <dbReference type="NCBI Taxonomy" id="506608"/>
    <lineage>
        <taxon>Eukaryota</taxon>
        <taxon>Metazoa</taxon>
        <taxon>Ecdysozoa</taxon>
        <taxon>Arthropoda</taxon>
        <taxon>Hexapoda</taxon>
        <taxon>Insecta</taxon>
        <taxon>Pterygota</taxon>
        <taxon>Neoptera</taxon>
        <taxon>Paraneoptera</taxon>
        <taxon>Hemiptera</taxon>
        <taxon>Sternorrhyncha</taxon>
        <taxon>Aphidomorpha</taxon>
        <taxon>Aphidoidea</taxon>
        <taxon>Aphididae</taxon>
        <taxon>Lachninae</taxon>
        <taxon>Cinara</taxon>
    </lineage>
</organism>
<keyword evidence="1" id="KW-0175">Coiled coil</keyword>
<dbReference type="EMBL" id="CABPRJ010000949">
    <property type="protein sequence ID" value="VVC31341.1"/>
    <property type="molecule type" value="Genomic_DNA"/>
</dbReference>
<dbReference type="AlphaFoldDB" id="A0A5E4MND4"/>
<feature type="region of interest" description="Disordered" evidence="2">
    <location>
        <begin position="640"/>
        <end position="663"/>
    </location>
</feature>
<sequence>MGVGENTSVNRQLQWCGLRWKILSDFSHWGVAAPKTLWTRPREFSTPAMDIGDGTIAAPDEEPRKVAALHLNVEETDRVGGGGGGGCGGSDSGVDVTPAVSCDSSLASGCYDPCKSPLGPFSPTAETGCGGAGPSSLPCYPVSMASYSRPSTPTWRRTAAVTAADRPPKLPGHNYGTMSSSFHFETNCRNSPPRTAEPCKRTDLNTVAKQSKISTVKKLVSTYDTAKTADRFNTLPRRKRKSKENLATNGSPSAATANSNNTAAAAATMTPPREPSLNRAASLRRKHIEQGALAHNAAAAANNPPPSSSSSSSSSSLLSSVKHALPKAARSPVAVKTKIYHEICSQTCLTGEDIVKVLSGNLLPPVEINRVEINDAEVQVDLVEKRINALETELKEKTEQLDFKTKEFNEQQECLKQFQERLNHENLDTCRQLDAYSLRLCNLFHINDCLDPSPTNILEILKKQVTSTSTKINEQQKEISHLNNLCTSLHKDLEKSYAAQKSLLQANQASEMESTEIQDFLQAEKAMLSDTIKELEKEVKDYKQRLAAKEKEASKTMEQCTHLVRISEQRRQENMSLQAKLRVMEIKSRELLQQQDATVSSAVVGLSGLGNRLDSLLERLVKSYSISEGDIEDEVYFNEAYTNGDSGSDSEQLNGPSNKSDPKSLMSAIVSAIKSAPTNWHKGKFDKKHSANTNSQEFPYSPKPPCSPKKRLQASESMRELQRTYTPVCKRNGSTGDLLSQSDSLDDYSDLQSAESESLNNLSEAIVARQQLELTMNSTSPGNVDFEFLEDFRAPDADLVDQVIDLDNTVTKLLKVITIVQTNGKEQPLNQERHEIKYTNCVNGKSRQCSSQSQLIHDNDDSAYKRPTLVPMQELNTSSPKALNGIM</sequence>
<reference evidence="3 4" key="1">
    <citation type="submission" date="2019-08" db="EMBL/GenBank/DDBJ databases">
        <authorList>
            <person name="Alioto T."/>
            <person name="Alioto T."/>
            <person name="Gomez Garrido J."/>
        </authorList>
    </citation>
    <scope>NUCLEOTIDE SEQUENCE [LARGE SCALE GENOMIC DNA]</scope>
</reference>